<dbReference type="Pfam" id="PF01636">
    <property type="entry name" value="APH"/>
    <property type="match status" value="1"/>
</dbReference>
<dbReference type="RefSeq" id="WP_195800428.1">
    <property type="nucleotide sequence ID" value="NZ_CP061379.1"/>
</dbReference>
<gene>
    <name evidence="2" type="ORF">IC761_30965</name>
</gene>
<dbReference type="AlphaFoldDB" id="A0A7S9D442"/>
<keyword evidence="2" id="KW-0808">Transferase</keyword>
<dbReference type="SUPFAM" id="SSF56112">
    <property type="entry name" value="Protein kinase-like (PK-like)"/>
    <property type="match status" value="1"/>
</dbReference>
<dbReference type="Gene3D" id="3.90.1200.10">
    <property type="match status" value="1"/>
</dbReference>
<proteinExistence type="predicted"/>
<organism evidence="2 3">
    <name type="scientific">Bradyrhizobium commune</name>
    <dbReference type="NCBI Taxonomy" id="83627"/>
    <lineage>
        <taxon>Bacteria</taxon>
        <taxon>Pseudomonadati</taxon>
        <taxon>Pseudomonadota</taxon>
        <taxon>Alphaproteobacteria</taxon>
        <taxon>Hyphomicrobiales</taxon>
        <taxon>Nitrobacteraceae</taxon>
        <taxon>Bradyrhizobium</taxon>
    </lineage>
</organism>
<dbReference type="InterPro" id="IPR002575">
    <property type="entry name" value="Aminoglycoside_PTrfase"/>
</dbReference>
<evidence type="ECO:0000313" key="3">
    <source>
        <dbReference type="Proteomes" id="UP000594621"/>
    </source>
</evidence>
<dbReference type="EMBL" id="CP061379">
    <property type="protein sequence ID" value="QPF90845.1"/>
    <property type="molecule type" value="Genomic_DNA"/>
</dbReference>
<sequence length="322" mass="35479">MLNQVDMEQELRATVERAISGYVAGAYNLTGSISTVVKGANWTFVVRDGSQDLAFIRLYRNWGRSVADVADEMAVLQAVEGTPALEVSRPLIDLVGRSFSTFELPDGSKRLLGVFTPAAGRELAATAADWHRAGAALSHLHRQNRLAALAPKRELLSDDRRKQTLAMIADRSQLVANEIGKSLDLLVGLGANKAIGPAGLCHGDVRPMNMRIEGERITFFDFDDCGSGPQWLDLAAMVLWLEFMNEGNAGLLWRSFLAGYGLVESESFVHSVRWMVAEHQLRIMQFLFDYCELDTALWDVVLGQAETTLRKAADGDFRAFAS</sequence>
<dbReference type="KEGG" id="bcou:IC761_30965"/>
<protein>
    <submittedName>
        <fullName evidence="2">Phosphotransferase</fullName>
    </submittedName>
</protein>
<reference evidence="2 3" key="1">
    <citation type="submission" date="2020-09" db="EMBL/GenBank/DDBJ databases">
        <title>Complete genomes of bradyrhizobia occurring on native shrubby legumes in Australia.</title>
        <authorList>
            <person name="Lafay B."/>
        </authorList>
    </citation>
    <scope>NUCLEOTIDE SEQUENCE [LARGE SCALE GENOMIC DNA]</scope>
    <source>
        <strain evidence="2 3">BDV5040</strain>
    </source>
</reference>
<keyword evidence="3" id="KW-1185">Reference proteome</keyword>
<name>A0A7S9D442_9BRAD</name>
<dbReference type="GO" id="GO:0016740">
    <property type="term" value="F:transferase activity"/>
    <property type="evidence" value="ECO:0007669"/>
    <property type="project" value="UniProtKB-KW"/>
</dbReference>
<evidence type="ECO:0000313" key="2">
    <source>
        <dbReference type="EMBL" id="QPF90845.1"/>
    </source>
</evidence>
<dbReference type="Proteomes" id="UP000594621">
    <property type="component" value="Chromosome"/>
</dbReference>
<feature type="domain" description="Aminoglycoside phosphotransferase" evidence="1">
    <location>
        <begin position="43"/>
        <end position="248"/>
    </location>
</feature>
<dbReference type="InterPro" id="IPR011009">
    <property type="entry name" value="Kinase-like_dom_sf"/>
</dbReference>
<evidence type="ECO:0000259" key="1">
    <source>
        <dbReference type="Pfam" id="PF01636"/>
    </source>
</evidence>
<accession>A0A7S9D442</accession>